<protein>
    <submittedName>
        <fullName evidence="3">Uncharacterized protein</fullName>
    </submittedName>
</protein>
<feature type="transmembrane region" description="Helical" evidence="2">
    <location>
        <begin position="33"/>
        <end position="54"/>
    </location>
</feature>
<feature type="region of interest" description="Disordered" evidence="1">
    <location>
        <begin position="134"/>
        <end position="191"/>
    </location>
</feature>
<feature type="region of interest" description="Disordered" evidence="1">
    <location>
        <begin position="1"/>
        <end position="23"/>
    </location>
</feature>
<proteinExistence type="predicted"/>
<comment type="caution">
    <text evidence="3">The sequence shown here is derived from an EMBL/GenBank/DDBJ whole genome shotgun (WGS) entry which is preliminary data.</text>
</comment>
<dbReference type="RefSeq" id="WP_260901132.1">
    <property type="nucleotide sequence ID" value="NZ_JAOCZP010000002.1"/>
</dbReference>
<evidence type="ECO:0000256" key="1">
    <source>
        <dbReference type="SAM" id="MobiDB-lite"/>
    </source>
</evidence>
<keyword evidence="2" id="KW-1133">Transmembrane helix</keyword>
<dbReference type="EMBL" id="JAOCZP010000002">
    <property type="protein sequence ID" value="MCT7374644.1"/>
    <property type="molecule type" value="Genomic_DNA"/>
</dbReference>
<organism evidence="3 4">
    <name type="scientific">Chelativorans salis</name>
    <dbReference type="NCBI Taxonomy" id="2978478"/>
    <lineage>
        <taxon>Bacteria</taxon>
        <taxon>Pseudomonadati</taxon>
        <taxon>Pseudomonadota</taxon>
        <taxon>Alphaproteobacteria</taxon>
        <taxon>Hyphomicrobiales</taxon>
        <taxon>Phyllobacteriaceae</taxon>
        <taxon>Chelativorans</taxon>
    </lineage>
</organism>
<keyword evidence="2" id="KW-0472">Membrane</keyword>
<dbReference type="Proteomes" id="UP001320831">
    <property type="component" value="Unassembled WGS sequence"/>
</dbReference>
<evidence type="ECO:0000313" key="4">
    <source>
        <dbReference type="Proteomes" id="UP001320831"/>
    </source>
</evidence>
<gene>
    <name evidence="3" type="ORF">N5A92_06305</name>
</gene>
<keyword evidence="2" id="KW-0812">Transmembrane</keyword>
<keyword evidence="4" id="KW-1185">Reference proteome</keyword>
<name>A0ABT2LN87_9HYPH</name>
<accession>A0ABT2LN87</accession>
<sequence>MRAFLDSRLSPPDEAGRPHAGGEAQRAAARGGIVFSLISLALAVLMAVTLYYILQSVRELSALESRLSELNQFERRLSGKIDKVNEGVQAQIDRLASNVSGLSGEVGRLQVEVQEVRRKLQALTEELENGAAFSSVVLPEAEDEPSRSTTISAPPPPRAEDRSAASSRPGGSWRFERIETPDGKVTYSRVR</sequence>
<evidence type="ECO:0000313" key="3">
    <source>
        <dbReference type="EMBL" id="MCT7374644.1"/>
    </source>
</evidence>
<evidence type="ECO:0000256" key="2">
    <source>
        <dbReference type="SAM" id="Phobius"/>
    </source>
</evidence>
<reference evidence="3 4" key="1">
    <citation type="submission" date="2022-09" db="EMBL/GenBank/DDBJ databases">
        <title>Chelativorans salina sp. nov., a novel slightly halophilic bacterium isolated from a saline lake sediment enrichment.</title>
        <authorList>
            <person name="Gao L."/>
            <person name="Fang B.-Z."/>
            <person name="Li W.-J."/>
        </authorList>
    </citation>
    <scope>NUCLEOTIDE SEQUENCE [LARGE SCALE GENOMIC DNA]</scope>
    <source>
        <strain evidence="3 4">EGI FJ00035</strain>
    </source>
</reference>